<protein>
    <submittedName>
        <fullName evidence="2">Uncharacterized protein</fullName>
    </submittedName>
</protein>
<name>A0ABD0NWE9_CIRMR</name>
<dbReference type="PANTHER" id="PTHR43170">
    <property type="entry name" value="GMP REDUCTASE"/>
    <property type="match status" value="1"/>
</dbReference>
<feature type="non-terminal residue" evidence="2">
    <location>
        <position position="50"/>
    </location>
</feature>
<organism evidence="2 3">
    <name type="scientific">Cirrhinus mrigala</name>
    <name type="common">Mrigala</name>
    <dbReference type="NCBI Taxonomy" id="683832"/>
    <lineage>
        <taxon>Eukaryota</taxon>
        <taxon>Metazoa</taxon>
        <taxon>Chordata</taxon>
        <taxon>Craniata</taxon>
        <taxon>Vertebrata</taxon>
        <taxon>Euteleostomi</taxon>
        <taxon>Actinopterygii</taxon>
        <taxon>Neopterygii</taxon>
        <taxon>Teleostei</taxon>
        <taxon>Ostariophysi</taxon>
        <taxon>Cypriniformes</taxon>
        <taxon>Cyprinidae</taxon>
        <taxon>Labeoninae</taxon>
        <taxon>Labeonini</taxon>
        <taxon>Cirrhinus</taxon>
    </lineage>
</organism>
<dbReference type="Gene3D" id="3.20.20.70">
    <property type="entry name" value="Aldolase class I"/>
    <property type="match status" value="1"/>
</dbReference>
<evidence type="ECO:0000313" key="3">
    <source>
        <dbReference type="Proteomes" id="UP001529510"/>
    </source>
</evidence>
<comment type="caution">
    <text evidence="2">The sequence shown here is derived from an EMBL/GenBank/DDBJ whole genome shotgun (WGS) entry which is preliminary data.</text>
</comment>
<feature type="non-terminal residue" evidence="2">
    <location>
        <position position="1"/>
    </location>
</feature>
<dbReference type="GO" id="GO:0016491">
    <property type="term" value="F:oxidoreductase activity"/>
    <property type="evidence" value="ECO:0007669"/>
    <property type="project" value="UniProtKB-KW"/>
</dbReference>
<evidence type="ECO:0000256" key="1">
    <source>
        <dbReference type="ARBA" id="ARBA00023002"/>
    </source>
</evidence>
<dbReference type="EMBL" id="JAMKFB020000019">
    <property type="protein sequence ID" value="KAL0166072.1"/>
    <property type="molecule type" value="Genomic_DNA"/>
</dbReference>
<dbReference type="PANTHER" id="PTHR43170:SF3">
    <property type="entry name" value="GMP REDUCTASE 1"/>
    <property type="match status" value="1"/>
</dbReference>
<dbReference type="Proteomes" id="UP001529510">
    <property type="component" value="Unassembled WGS sequence"/>
</dbReference>
<dbReference type="InterPro" id="IPR013785">
    <property type="entry name" value="Aldolase_TIM"/>
</dbReference>
<evidence type="ECO:0000313" key="2">
    <source>
        <dbReference type="EMBL" id="KAL0166072.1"/>
    </source>
</evidence>
<gene>
    <name evidence="2" type="ORF">M9458_037916</name>
</gene>
<dbReference type="SUPFAM" id="SSF51412">
    <property type="entry name" value="Inosine monophosphate dehydrogenase (IMPDH)"/>
    <property type="match status" value="1"/>
</dbReference>
<proteinExistence type="predicted"/>
<dbReference type="AlphaFoldDB" id="A0ABD0NWE9"/>
<accession>A0ABD0NWE9</accession>
<keyword evidence="3" id="KW-1185">Reference proteome</keyword>
<keyword evidence="1" id="KW-0560">Oxidoreductase</keyword>
<dbReference type="InterPro" id="IPR050139">
    <property type="entry name" value="GMP_reductase"/>
</dbReference>
<reference evidence="2 3" key="1">
    <citation type="submission" date="2024-05" db="EMBL/GenBank/DDBJ databases">
        <title>Genome sequencing and assembly of Indian major carp, Cirrhinus mrigala (Hamilton, 1822).</title>
        <authorList>
            <person name="Mohindra V."/>
            <person name="Chowdhury L.M."/>
            <person name="Lal K."/>
            <person name="Jena J.K."/>
        </authorList>
    </citation>
    <scope>NUCLEOTIDE SEQUENCE [LARGE SCALE GENOMIC DNA]</scope>
    <source>
        <strain evidence="2">CM1030</strain>
        <tissue evidence="2">Blood</tissue>
    </source>
</reference>
<sequence length="50" mass="5765">GAADLEKLCSILEAIPLIQYICLDVANGYSEHFVEFVKRVRERFPKHTIM</sequence>